<comment type="subcellular location">
    <subcellularLocation>
        <location evidence="1">Membrane</location>
        <topology evidence="1">Multi-pass membrane protein</topology>
    </subcellularLocation>
</comment>
<evidence type="ECO:0000313" key="8">
    <source>
        <dbReference type="Proteomes" id="UP000238392"/>
    </source>
</evidence>
<dbReference type="CDD" id="cd15904">
    <property type="entry name" value="TSPO_MBR"/>
    <property type="match status" value="1"/>
</dbReference>
<sequence>MDWIAFSLLLLACFAAGATGVIFKPGDWYLSLQKPGFTPPNWTFPVVWTSLYILMALAGGRAVAAGGPLLGLGMALWAAQIAFNTLWTPVFFGAHRIRLGMAIIIFLWLLVAADMVVMWRIDWLAGMLLVPYLAWVTVAAALNAGIWRLNPTALKRPATP</sequence>
<dbReference type="PIRSF" id="PIRSF005859">
    <property type="entry name" value="PBR"/>
    <property type="match status" value="1"/>
</dbReference>
<gene>
    <name evidence="7" type="ORF">CLV74_101227</name>
</gene>
<evidence type="ECO:0000256" key="3">
    <source>
        <dbReference type="ARBA" id="ARBA00022692"/>
    </source>
</evidence>
<feature type="transmembrane region" description="Helical" evidence="6">
    <location>
        <begin position="99"/>
        <end position="117"/>
    </location>
</feature>
<protein>
    <submittedName>
        <fullName evidence="7">Tryptophan-rich sensory protein</fullName>
    </submittedName>
</protein>
<dbReference type="AlphaFoldDB" id="A0A2T0X552"/>
<dbReference type="InterPro" id="IPR038330">
    <property type="entry name" value="TspO/MBR-related_sf"/>
</dbReference>
<accession>A0A2T0X552</accession>
<proteinExistence type="inferred from homology"/>
<dbReference type="GO" id="GO:0033013">
    <property type="term" value="P:tetrapyrrole metabolic process"/>
    <property type="evidence" value="ECO:0007669"/>
    <property type="project" value="UniProtKB-ARBA"/>
</dbReference>
<keyword evidence="5 6" id="KW-0472">Membrane</keyword>
<feature type="transmembrane region" description="Helical" evidence="6">
    <location>
        <begin position="124"/>
        <end position="147"/>
    </location>
</feature>
<feature type="transmembrane region" description="Helical" evidence="6">
    <location>
        <begin position="69"/>
        <end position="87"/>
    </location>
</feature>
<reference evidence="7 8" key="1">
    <citation type="submission" date="2018-03" db="EMBL/GenBank/DDBJ databases">
        <title>Genomic Encyclopedia of Archaeal and Bacterial Type Strains, Phase II (KMG-II): from individual species to whole genera.</title>
        <authorList>
            <person name="Goeker M."/>
        </authorList>
    </citation>
    <scope>NUCLEOTIDE SEQUENCE [LARGE SCALE GENOMIC DNA]</scope>
    <source>
        <strain evidence="7 8">DSM 100212</strain>
    </source>
</reference>
<comment type="similarity">
    <text evidence="2">Belongs to the TspO/BZRP family.</text>
</comment>
<evidence type="ECO:0000256" key="1">
    <source>
        <dbReference type="ARBA" id="ARBA00004141"/>
    </source>
</evidence>
<evidence type="ECO:0000313" key="7">
    <source>
        <dbReference type="EMBL" id="PRY94092.1"/>
    </source>
</evidence>
<evidence type="ECO:0000256" key="6">
    <source>
        <dbReference type="SAM" id="Phobius"/>
    </source>
</evidence>
<dbReference type="NCBIfam" id="NF047825">
    <property type="entry name" value="T-richsensTspOAlph"/>
    <property type="match status" value="1"/>
</dbReference>
<dbReference type="FunFam" id="1.20.1260.100:FF:000001">
    <property type="entry name" value="translocator protein 2"/>
    <property type="match status" value="1"/>
</dbReference>
<dbReference type="PANTHER" id="PTHR10057:SF0">
    <property type="entry name" value="TRANSLOCATOR PROTEIN"/>
    <property type="match status" value="1"/>
</dbReference>
<name>A0A2T0X552_9RHOB</name>
<feature type="transmembrane region" description="Helical" evidence="6">
    <location>
        <begin position="44"/>
        <end position="64"/>
    </location>
</feature>
<dbReference type="Proteomes" id="UP000238392">
    <property type="component" value="Unassembled WGS sequence"/>
</dbReference>
<dbReference type="OrthoDB" id="9795496at2"/>
<dbReference type="RefSeq" id="WP_106262368.1">
    <property type="nucleotide sequence ID" value="NZ_PVTQ01000001.1"/>
</dbReference>
<evidence type="ECO:0000256" key="5">
    <source>
        <dbReference type="ARBA" id="ARBA00023136"/>
    </source>
</evidence>
<evidence type="ECO:0000256" key="2">
    <source>
        <dbReference type="ARBA" id="ARBA00007524"/>
    </source>
</evidence>
<dbReference type="InterPro" id="IPR004307">
    <property type="entry name" value="TspO_MBR"/>
</dbReference>
<dbReference type="EMBL" id="PVTQ01000001">
    <property type="protein sequence ID" value="PRY94092.1"/>
    <property type="molecule type" value="Genomic_DNA"/>
</dbReference>
<dbReference type="PANTHER" id="PTHR10057">
    <property type="entry name" value="PERIPHERAL-TYPE BENZODIAZEPINE RECEPTOR"/>
    <property type="match status" value="1"/>
</dbReference>
<keyword evidence="4 6" id="KW-1133">Transmembrane helix</keyword>
<dbReference type="Pfam" id="PF03073">
    <property type="entry name" value="TspO_MBR"/>
    <property type="match status" value="1"/>
</dbReference>
<keyword evidence="8" id="KW-1185">Reference proteome</keyword>
<organism evidence="7 8">
    <name type="scientific">Donghicola tyrosinivorans</name>
    <dbReference type="NCBI Taxonomy" id="1652492"/>
    <lineage>
        <taxon>Bacteria</taxon>
        <taxon>Pseudomonadati</taxon>
        <taxon>Pseudomonadota</taxon>
        <taxon>Alphaproteobacteria</taxon>
        <taxon>Rhodobacterales</taxon>
        <taxon>Roseobacteraceae</taxon>
        <taxon>Donghicola</taxon>
    </lineage>
</organism>
<dbReference type="GO" id="GO:0016020">
    <property type="term" value="C:membrane"/>
    <property type="evidence" value="ECO:0007669"/>
    <property type="project" value="UniProtKB-SubCell"/>
</dbReference>
<dbReference type="Gene3D" id="1.20.1260.100">
    <property type="entry name" value="TspO/MBR protein"/>
    <property type="match status" value="1"/>
</dbReference>
<evidence type="ECO:0000256" key="4">
    <source>
        <dbReference type="ARBA" id="ARBA00022989"/>
    </source>
</evidence>
<keyword evidence="3 6" id="KW-0812">Transmembrane</keyword>
<comment type="caution">
    <text evidence="7">The sequence shown here is derived from an EMBL/GenBank/DDBJ whole genome shotgun (WGS) entry which is preliminary data.</text>
</comment>